<keyword evidence="1" id="KW-0812">Transmembrane</keyword>
<dbReference type="EMBL" id="FOUF01000003">
    <property type="protein sequence ID" value="SFL95414.1"/>
    <property type="molecule type" value="Genomic_DNA"/>
</dbReference>
<accession>A0A1I4LWV2</accession>
<feature type="transmembrane region" description="Helical" evidence="1">
    <location>
        <begin position="52"/>
        <end position="78"/>
    </location>
</feature>
<organism evidence="3 4">
    <name type="scientific">Nitrosomonas nitrosa</name>
    <dbReference type="NCBI Taxonomy" id="52442"/>
    <lineage>
        <taxon>Bacteria</taxon>
        <taxon>Pseudomonadati</taxon>
        <taxon>Pseudomonadota</taxon>
        <taxon>Betaproteobacteria</taxon>
        <taxon>Nitrosomonadales</taxon>
        <taxon>Nitrosomonadaceae</taxon>
        <taxon>Nitrosomonas</taxon>
    </lineage>
</organism>
<keyword evidence="1" id="KW-1133">Transmembrane helix</keyword>
<evidence type="ECO:0000313" key="3">
    <source>
        <dbReference type="EMBL" id="SFL95414.1"/>
    </source>
</evidence>
<evidence type="ECO:0000313" key="2">
    <source>
        <dbReference type="EMBL" id="CAE6483559.1"/>
    </source>
</evidence>
<gene>
    <name evidence="2" type="ORF">NMYAN_10085</name>
    <name evidence="3" type="ORF">SAMN05421880_1038</name>
</gene>
<reference evidence="2" key="2">
    <citation type="submission" date="2021-02" db="EMBL/GenBank/DDBJ databases">
        <authorList>
            <person name="Han P."/>
        </authorList>
    </citation>
    <scope>NUCLEOTIDE SEQUENCE</scope>
    <source>
        <strain evidence="2">Nitrosomonas nitrosa 18-3D</strain>
    </source>
</reference>
<dbReference type="STRING" id="52442.SAMN05421880_1038"/>
<name>A0A1I4LWV2_9PROT</name>
<keyword evidence="1" id="KW-0472">Membrane</keyword>
<dbReference type="EMBL" id="CAJNAP010000001">
    <property type="protein sequence ID" value="CAE6483559.1"/>
    <property type="molecule type" value="Genomic_DNA"/>
</dbReference>
<sequence>MEDDSLNTLIISVLAIPFVIAIQLWVKERKDRRRNKEGEEEFKTTREAIFSFFIEGIAVVGGLAILIVATSGIARYFIHTFG</sequence>
<reference evidence="3 4" key="1">
    <citation type="submission" date="2016-10" db="EMBL/GenBank/DDBJ databases">
        <authorList>
            <person name="de Groot N.N."/>
        </authorList>
    </citation>
    <scope>NUCLEOTIDE SEQUENCE [LARGE SCALE GENOMIC DNA]</scope>
    <source>
        <strain evidence="3 4">Nm146</strain>
    </source>
</reference>
<dbReference type="OrthoDB" id="8549781at2"/>
<dbReference type="RefSeq" id="WP_090666160.1">
    <property type="nucleotide sequence ID" value="NZ_CAJNAP010000001.1"/>
</dbReference>
<dbReference type="AlphaFoldDB" id="A0A1I4LWV2"/>
<proteinExistence type="predicted"/>
<evidence type="ECO:0000256" key="1">
    <source>
        <dbReference type="SAM" id="Phobius"/>
    </source>
</evidence>
<feature type="transmembrane region" description="Helical" evidence="1">
    <location>
        <begin position="6"/>
        <end position="26"/>
    </location>
</feature>
<protein>
    <submittedName>
        <fullName evidence="3">Uncharacterized protein</fullName>
    </submittedName>
</protein>
<keyword evidence="4" id="KW-1185">Reference proteome</keyword>
<dbReference type="Proteomes" id="UP000199561">
    <property type="component" value="Unassembled WGS sequence"/>
</dbReference>
<evidence type="ECO:0000313" key="4">
    <source>
        <dbReference type="Proteomes" id="UP000199561"/>
    </source>
</evidence>
<dbReference type="Proteomes" id="UP000601736">
    <property type="component" value="Unassembled WGS sequence"/>
</dbReference>